<dbReference type="GO" id="GO:0004144">
    <property type="term" value="F:diacylglycerol O-acyltransferase activity"/>
    <property type="evidence" value="ECO:0007669"/>
    <property type="project" value="TreeGrafter"/>
</dbReference>
<keyword evidence="8" id="KW-0443">Lipid metabolism</keyword>
<dbReference type="InterPro" id="IPR007130">
    <property type="entry name" value="DAGAT"/>
</dbReference>
<evidence type="ECO:0000256" key="5">
    <source>
        <dbReference type="ARBA" id="ARBA00022692"/>
    </source>
</evidence>
<dbReference type="Proteomes" id="UP000604046">
    <property type="component" value="Unassembled WGS sequence"/>
</dbReference>
<dbReference type="CDD" id="cd07987">
    <property type="entry name" value="LPLAT_MGAT-like"/>
    <property type="match status" value="1"/>
</dbReference>
<comment type="similarity">
    <text evidence="2">Belongs to the diacylglycerol acyltransferase family.</text>
</comment>
<dbReference type="Pfam" id="PF03982">
    <property type="entry name" value="DAGAT"/>
    <property type="match status" value="1"/>
</dbReference>
<accession>A0A812KS64</accession>
<evidence type="ECO:0000256" key="8">
    <source>
        <dbReference type="ARBA" id="ARBA00023098"/>
    </source>
</evidence>
<dbReference type="AlphaFoldDB" id="A0A812KS64"/>
<keyword evidence="13" id="KW-1185">Reference proteome</keyword>
<keyword evidence="9" id="KW-0472">Membrane</keyword>
<dbReference type="GO" id="GO:0019432">
    <property type="term" value="P:triglyceride biosynthetic process"/>
    <property type="evidence" value="ECO:0007669"/>
    <property type="project" value="TreeGrafter"/>
</dbReference>
<keyword evidence="6" id="KW-0256">Endoplasmic reticulum</keyword>
<dbReference type="EMBL" id="CAJNDS010000768">
    <property type="protein sequence ID" value="CAE7232765.1"/>
    <property type="molecule type" value="Genomic_DNA"/>
</dbReference>
<keyword evidence="7" id="KW-1133">Transmembrane helix</keyword>
<feature type="domain" description="Phospholipid/glycerol acyltransferase" evidence="11">
    <location>
        <begin position="31"/>
        <end position="147"/>
    </location>
</feature>
<keyword evidence="10" id="KW-0012">Acyltransferase</keyword>
<evidence type="ECO:0000256" key="9">
    <source>
        <dbReference type="ARBA" id="ARBA00023136"/>
    </source>
</evidence>
<keyword evidence="5" id="KW-0812">Transmembrane</keyword>
<dbReference type="InterPro" id="IPR002123">
    <property type="entry name" value="Plipid/glycerol_acylTrfase"/>
</dbReference>
<dbReference type="SMART" id="SM00563">
    <property type="entry name" value="PlsC"/>
    <property type="match status" value="1"/>
</dbReference>
<keyword evidence="4" id="KW-0808">Transferase</keyword>
<evidence type="ECO:0000259" key="11">
    <source>
        <dbReference type="SMART" id="SM00563"/>
    </source>
</evidence>
<dbReference type="PANTHER" id="PTHR12317">
    <property type="entry name" value="DIACYLGLYCEROL O-ACYLTRANSFERASE"/>
    <property type="match status" value="1"/>
</dbReference>
<evidence type="ECO:0000256" key="2">
    <source>
        <dbReference type="ARBA" id="ARBA00005420"/>
    </source>
</evidence>
<dbReference type="SUPFAM" id="SSF69593">
    <property type="entry name" value="Glycerol-3-phosphate (1)-acyltransferase"/>
    <property type="match status" value="1"/>
</dbReference>
<gene>
    <name evidence="12" type="primary">dgat2</name>
    <name evidence="12" type="ORF">SNAT2548_LOCUS9669</name>
</gene>
<dbReference type="GO" id="GO:0005789">
    <property type="term" value="C:endoplasmic reticulum membrane"/>
    <property type="evidence" value="ECO:0007669"/>
    <property type="project" value="UniProtKB-SubCell"/>
</dbReference>
<dbReference type="OrthoDB" id="10263961at2759"/>
<comment type="caution">
    <text evidence="12">The sequence shown here is derived from an EMBL/GenBank/DDBJ whole genome shotgun (WGS) entry which is preliminary data.</text>
</comment>
<organism evidence="12 13">
    <name type="scientific">Symbiodinium natans</name>
    <dbReference type="NCBI Taxonomy" id="878477"/>
    <lineage>
        <taxon>Eukaryota</taxon>
        <taxon>Sar</taxon>
        <taxon>Alveolata</taxon>
        <taxon>Dinophyceae</taxon>
        <taxon>Suessiales</taxon>
        <taxon>Symbiodiniaceae</taxon>
        <taxon>Symbiodinium</taxon>
    </lineage>
</organism>
<protein>
    <submittedName>
        <fullName evidence="12">Dgat2 protein</fullName>
    </submittedName>
</protein>
<reference evidence="12" key="1">
    <citation type="submission" date="2021-02" db="EMBL/GenBank/DDBJ databases">
        <authorList>
            <person name="Dougan E. K."/>
            <person name="Rhodes N."/>
            <person name="Thang M."/>
            <person name="Chan C."/>
        </authorList>
    </citation>
    <scope>NUCLEOTIDE SEQUENCE</scope>
</reference>
<name>A0A812KS64_9DINO</name>
<comment type="subcellular location">
    <subcellularLocation>
        <location evidence="1">Endoplasmic reticulum membrane</location>
        <topology evidence="1">Multi-pass membrane protein</topology>
    </subcellularLocation>
</comment>
<evidence type="ECO:0000313" key="13">
    <source>
        <dbReference type="Proteomes" id="UP000604046"/>
    </source>
</evidence>
<evidence type="ECO:0000256" key="7">
    <source>
        <dbReference type="ARBA" id="ARBA00022989"/>
    </source>
</evidence>
<sequence>MGSFSWRWFLEYLSVRYVYKSGEAPPPGQYLYLLMPHGLYPFSGACTGLSTLREVFPRMRIAAADIAFRIPFIRQLLGYIGCIRADKASIARALKNGDSVGLFPGGIAEMVRTDANTERLLLRSRKGAVRIAMENKVPLVPVYVFGQSVLWSHLPLPAFVERLSRWLQASIIVPYGRFGLLVPQKRQLLYAFGDPIPPGESVEATHQAVVAAVQGLYDAYKGMYGWQNRPLQID</sequence>
<evidence type="ECO:0000256" key="10">
    <source>
        <dbReference type="ARBA" id="ARBA00023315"/>
    </source>
</evidence>
<evidence type="ECO:0000256" key="4">
    <source>
        <dbReference type="ARBA" id="ARBA00022679"/>
    </source>
</evidence>
<proteinExistence type="inferred from homology"/>
<keyword evidence="3" id="KW-0444">Lipid biosynthesis</keyword>
<evidence type="ECO:0000256" key="6">
    <source>
        <dbReference type="ARBA" id="ARBA00022824"/>
    </source>
</evidence>
<dbReference type="PANTHER" id="PTHR12317:SF63">
    <property type="entry name" value="DIACYLGLYCEROL O-ACYLTRANSFERASE 2"/>
    <property type="match status" value="1"/>
</dbReference>
<evidence type="ECO:0000256" key="3">
    <source>
        <dbReference type="ARBA" id="ARBA00022516"/>
    </source>
</evidence>
<evidence type="ECO:0000256" key="1">
    <source>
        <dbReference type="ARBA" id="ARBA00004477"/>
    </source>
</evidence>
<evidence type="ECO:0000313" key="12">
    <source>
        <dbReference type="EMBL" id="CAE7232765.1"/>
    </source>
</evidence>